<dbReference type="GO" id="GO:0009249">
    <property type="term" value="P:protein lipoylation"/>
    <property type="evidence" value="ECO:0007669"/>
    <property type="project" value="TreeGrafter"/>
</dbReference>
<comment type="cofactor">
    <cofactor evidence="3">
        <name>(R)-lipoate</name>
        <dbReference type="ChEBI" id="CHEBI:83088"/>
    </cofactor>
    <text evidence="3">Binds 1 lipoyl cofactor covalently.</text>
</comment>
<proteinExistence type="inferred from homology"/>
<dbReference type="PROSITE" id="PS50968">
    <property type="entry name" value="BIOTINYL_LIPOYL"/>
    <property type="match status" value="1"/>
</dbReference>
<dbReference type="CDD" id="cd06848">
    <property type="entry name" value="GCS_H"/>
    <property type="match status" value="1"/>
</dbReference>
<dbReference type="PANTHER" id="PTHR11715">
    <property type="entry name" value="GLYCINE CLEAVAGE SYSTEM H PROTEIN"/>
    <property type="match status" value="1"/>
</dbReference>
<dbReference type="GO" id="GO:0005960">
    <property type="term" value="C:glycine cleavage complex"/>
    <property type="evidence" value="ECO:0007669"/>
    <property type="project" value="InterPro"/>
</dbReference>
<evidence type="ECO:0000256" key="1">
    <source>
        <dbReference type="ARBA" id="ARBA00009249"/>
    </source>
</evidence>
<reference evidence="6 7" key="1">
    <citation type="submission" date="2008-04" db="EMBL/GenBank/DDBJ databases">
        <title>Complete sequence of chromosome of Natranaerobius thermophilus JW/NM-WN-LF.</title>
        <authorList>
            <consortium name="US DOE Joint Genome Institute"/>
            <person name="Copeland A."/>
            <person name="Lucas S."/>
            <person name="Lapidus A."/>
            <person name="Glavina del Rio T."/>
            <person name="Dalin E."/>
            <person name="Tice H."/>
            <person name="Bruce D."/>
            <person name="Goodwin L."/>
            <person name="Pitluck S."/>
            <person name="Chertkov O."/>
            <person name="Brettin T."/>
            <person name="Detter J.C."/>
            <person name="Han C."/>
            <person name="Kuske C.R."/>
            <person name="Schmutz J."/>
            <person name="Larimer F."/>
            <person name="Land M."/>
            <person name="Hauser L."/>
            <person name="Kyrpides N."/>
            <person name="Lykidis A."/>
            <person name="Mesbah N.M."/>
            <person name="Wiegel J."/>
        </authorList>
    </citation>
    <scope>NUCLEOTIDE SEQUENCE [LARGE SCALE GENOMIC DNA]</scope>
    <source>
        <strain evidence="7">ATCC BAA-1301 / DSM 18059 / JW/NM-WN-LF</strain>
    </source>
</reference>
<dbReference type="GO" id="GO:0005829">
    <property type="term" value="C:cytosol"/>
    <property type="evidence" value="ECO:0007669"/>
    <property type="project" value="TreeGrafter"/>
</dbReference>
<dbReference type="InterPro" id="IPR000089">
    <property type="entry name" value="Biotin_lipoyl"/>
</dbReference>
<dbReference type="OrthoDB" id="9796712at2"/>
<dbReference type="FunCoup" id="B2A2T3">
    <property type="interactions" value="370"/>
</dbReference>
<evidence type="ECO:0000256" key="4">
    <source>
        <dbReference type="PIRSR" id="PIRSR617453-50"/>
    </source>
</evidence>
<evidence type="ECO:0000313" key="6">
    <source>
        <dbReference type="EMBL" id="ACB86301.1"/>
    </source>
</evidence>
<keyword evidence="2 3" id="KW-0450">Lipoyl</keyword>
<comment type="subunit">
    <text evidence="3">The glycine cleavage system is composed of four proteins: P, T, L and H.</text>
</comment>
<evidence type="ECO:0000259" key="5">
    <source>
        <dbReference type="PROSITE" id="PS50968"/>
    </source>
</evidence>
<organism evidence="6 7">
    <name type="scientific">Natranaerobius thermophilus (strain ATCC BAA-1301 / DSM 18059 / JW/NM-WN-LF)</name>
    <dbReference type="NCBI Taxonomy" id="457570"/>
    <lineage>
        <taxon>Bacteria</taxon>
        <taxon>Bacillati</taxon>
        <taxon>Bacillota</taxon>
        <taxon>Clostridia</taxon>
        <taxon>Natranaerobiales</taxon>
        <taxon>Natranaerobiaceae</taxon>
        <taxon>Natranaerobius</taxon>
    </lineage>
</organism>
<dbReference type="SUPFAM" id="SSF51230">
    <property type="entry name" value="Single hybrid motif"/>
    <property type="match status" value="1"/>
</dbReference>
<dbReference type="AlphaFoldDB" id="B2A2T3"/>
<accession>B2A2T3</accession>
<dbReference type="NCBIfam" id="TIGR00527">
    <property type="entry name" value="gcvH"/>
    <property type="match status" value="1"/>
</dbReference>
<protein>
    <recommendedName>
        <fullName evidence="3">Glycine cleavage system H protein</fullName>
    </recommendedName>
</protein>
<dbReference type="InterPro" id="IPR033753">
    <property type="entry name" value="GCV_H/Fam206"/>
</dbReference>
<evidence type="ECO:0000313" key="7">
    <source>
        <dbReference type="Proteomes" id="UP000001683"/>
    </source>
</evidence>
<dbReference type="KEGG" id="nth:Nther_2750"/>
<name>B2A2T3_NATTJ</name>
<feature type="modified residue" description="N6-lipoyllysine" evidence="3 4">
    <location>
        <position position="65"/>
    </location>
</feature>
<dbReference type="HOGENOM" id="CLU_097408_2_0_9"/>
<dbReference type="HAMAP" id="MF_00272">
    <property type="entry name" value="GcvH"/>
    <property type="match status" value="1"/>
</dbReference>
<dbReference type="eggNOG" id="COG0509">
    <property type="taxonomic scope" value="Bacteria"/>
</dbReference>
<dbReference type="InterPro" id="IPR017453">
    <property type="entry name" value="GCV_H_sub"/>
</dbReference>
<dbReference type="PANTHER" id="PTHR11715:SF3">
    <property type="entry name" value="GLYCINE CLEAVAGE SYSTEM H PROTEIN-RELATED"/>
    <property type="match status" value="1"/>
</dbReference>
<dbReference type="EMBL" id="CP001034">
    <property type="protein sequence ID" value="ACB86301.1"/>
    <property type="molecule type" value="Genomic_DNA"/>
</dbReference>
<feature type="domain" description="Lipoyl-binding" evidence="5">
    <location>
        <begin position="24"/>
        <end position="106"/>
    </location>
</feature>
<dbReference type="RefSeq" id="WP_012449135.1">
    <property type="nucleotide sequence ID" value="NC_010718.1"/>
</dbReference>
<dbReference type="InterPro" id="IPR011053">
    <property type="entry name" value="Single_hybrid_motif"/>
</dbReference>
<evidence type="ECO:0000256" key="3">
    <source>
        <dbReference type="HAMAP-Rule" id="MF_00272"/>
    </source>
</evidence>
<sequence>MVNVPEEFYYSKDHEWIKKLEDGKVCVGVTDYAQDQLGDIVFVELPEEEDEYEQEETFTVIESVKAVADTYAPVSGTIDEINEDLEDSPELINQDPYGDGWIAVFQLSDESELEELLSAEEYQNYLQEIEEEE</sequence>
<dbReference type="Pfam" id="PF01597">
    <property type="entry name" value="GCV_H"/>
    <property type="match status" value="1"/>
</dbReference>
<evidence type="ECO:0000256" key="2">
    <source>
        <dbReference type="ARBA" id="ARBA00022823"/>
    </source>
</evidence>
<dbReference type="Proteomes" id="UP000001683">
    <property type="component" value="Chromosome"/>
</dbReference>
<comment type="function">
    <text evidence="3">The glycine cleavage system catalyzes the degradation of glycine. The H protein shuttles the methylamine group of glycine from the P protein to the T protein.</text>
</comment>
<dbReference type="NCBIfam" id="NF002270">
    <property type="entry name" value="PRK01202.1"/>
    <property type="match status" value="1"/>
</dbReference>
<dbReference type="InterPro" id="IPR002930">
    <property type="entry name" value="GCV_H"/>
</dbReference>
<reference evidence="6 7" key="2">
    <citation type="journal article" date="2011" name="J. Bacteriol.">
        <title>Complete genome sequence of the anaerobic, halophilic alkalithermophile Natranaerobius thermophilus JW/NM-WN-LF.</title>
        <authorList>
            <person name="Zhao B."/>
            <person name="Mesbah N.M."/>
            <person name="Dalin E."/>
            <person name="Goodwin L."/>
            <person name="Nolan M."/>
            <person name="Pitluck S."/>
            <person name="Chertkov O."/>
            <person name="Brettin T.S."/>
            <person name="Han J."/>
            <person name="Larimer F.W."/>
            <person name="Land M.L."/>
            <person name="Hauser L."/>
            <person name="Kyrpides N."/>
            <person name="Wiegel J."/>
        </authorList>
    </citation>
    <scope>NUCLEOTIDE SEQUENCE [LARGE SCALE GENOMIC DNA]</scope>
    <source>
        <strain evidence="7">ATCC BAA-1301 / DSM 18059 / JW/NM-WN-LF</strain>
    </source>
</reference>
<dbReference type="Gene3D" id="2.40.50.100">
    <property type="match status" value="1"/>
</dbReference>
<dbReference type="InParanoid" id="B2A2T3"/>
<dbReference type="GO" id="GO:0019464">
    <property type="term" value="P:glycine decarboxylation via glycine cleavage system"/>
    <property type="evidence" value="ECO:0007669"/>
    <property type="project" value="UniProtKB-UniRule"/>
</dbReference>
<gene>
    <name evidence="3" type="primary">gcvH</name>
    <name evidence="6" type="ordered locus">Nther_2750</name>
</gene>
<keyword evidence="7" id="KW-1185">Reference proteome</keyword>
<dbReference type="STRING" id="457570.Nther_2750"/>
<comment type="similarity">
    <text evidence="1 3">Belongs to the GcvH family.</text>
</comment>